<evidence type="ECO:0000256" key="3">
    <source>
        <dbReference type="ARBA" id="ARBA00022475"/>
    </source>
</evidence>
<feature type="transmembrane region" description="Helical" evidence="9">
    <location>
        <begin position="202"/>
        <end position="220"/>
    </location>
</feature>
<evidence type="ECO:0000256" key="4">
    <source>
        <dbReference type="ARBA" id="ARBA00022692"/>
    </source>
</evidence>
<evidence type="ECO:0000256" key="5">
    <source>
        <dbReference type="ARBA" id="ARBA00022989"/>
    </source>
</evidence>
<keyword evidence="6" id="KW-0406">Ion transport</keyword>
<dbReference type="PROSITE" id="PS51257">
    <property type="entry name" value="PROKAR_LIPOPROTEIN"/>
    <property type="match status" value="1"/>
</dbReference>
<evidence type="ECO:0000256" key="2">
    <source>
        <dbReference type="ARBA" id="ARBA00022448"/>
    </source>
</evidence>
<evidence type="ECO:0000256" key="1">
    <source>
        <dbReference type="ARBA" id="ARBA00004651"/>
    </source>
</evidence>
<dbReference type="EMBL" id="CP036298">
    <property type="protein sequence ID" value="QDV24249.1"/>
    <property type="molecule type" value="Genomic_DNA"/>
</dbReference>
<feature type="transmembrane region" description="Helical" evidence="9">
    <location>
        <begin position="16"/>
        <end position="36"/>
    </location>
</feature>
<name>A0A518G6P0_9BACT</name>
<keyword evidence="5 9" id="KW-1133">Transmembrane helix</keyword>
<dbReference type="PANTHER" id="PTHR33281">
    <property type="entry name" value="UPF0187 PROTEIN YNEE"/>
    <property type="match status" value="1"/>
</dbReference>
<accession>A0A518G6P0</accession>
<feature type="transmembrane region" description="Helical" evidence="9">
    <location>
        <begin position="226"/>
        <end position="245"/>
    </location>
</feature>
<dbReference type="KEGG" id="ahel:Q31a_25640"/>
<protein>
    <submittedName>
        <fullName evidence="10">Bestrophin, RFP-TM, chloride channel</fullName>
    </submittedName>
</protein>
<evidence type="ECO:0000313" key="10">
    <source>
        <dbReference type="EMBL" id="QDV24249.1"/>
    </source>
</evidence>
<evidence type="ECO:0000256" key="7">
    <source>
        <dbReference type="ARBA" id="ARBA00023136"/>
    </source>
</evidence>
<comment type="subcellular location">
    <subcellularLocation>
        <location evidence="1">Cell membrane</location>
        <topology evidence="1">Multi-pass membrane protein</topology>
    </subcellularLocation>
</comment>
<dbReference type="Pfam" id="PF25539">
    <property type="entry name" value="Bestrophin_2"/>
    <property type="match status" value="1"/>
</dbReference>
<evidence type="ECO:0000256" key="6">
    <source>
        <dbReference type="ARBA" id="ARBA00023065"/>
    </source>
</evidence>
<keyword evidence="7 9" id="KW-0472">Membrane</keyword>
<dbReference type="OrthoDB" id="445589at2"/>
<dbReference type="PANTHER" id="PTHR33281:SF19">
    <property type="entry name" value="VOLTAGE-DEPENDENT ANION CHANNEL-FORMING PROTEIN YNEE"/>
    <property type="match status" value="1"/>
</dbReference>
<dbReference type="Proteomes" id="UP000318017">
    <property type="component" value="Chromosome"/>
</dbReference>
<dbReference type="InterPro" id="IPR044669">
    <property type="entry name" value="YneE/VCCN1/2-like"/>
</dbReference>
<dbReference type="RefSeq" id="WP_145077747.1">
    <property type="nucleotide sequence ID" value="NZ_CP036298.1"/>
</dbReference>
<proteinExistence type="inferred from homology"/>
<evidence type="ECO:0000313" key="11">
    <source>
        <dbReference type="Proteomes" id="UP000318017"/>
    </source>
</evidence>
<gene>
    <name evidence="10" type="ORF">Q31a_25640</name>
</gene>
<evidence type="ECO:0000256" key="8">
    <source>
        <dbReference type="ARBA" id="ARBA00034708"/>
    </source>
</evidence>
<feature type="transmembrane region" description="Helical" evidence="9">
    <location>
        <begin position="48"/>
        <end position="64"/>
    </location>
</feature>
<keyword evidence="2" id="KW-0813">Transport</keyword>
<organism evidence="10 11">
    <name type="scientific">Aureliella helgolandensis</name>
    <dbReference type="NCBI Taxonomy" id="2527968"/>
    <lineage>
        <taxon>Bacteria</taxon>
        <taxon>Pseudomonadati</taxon>
        <taxon>Planctomycetota</taxon>
        <taxon>Planctomycetia</taxon>
        <taxon>Pirellulales</taxon>
        <taxon>Pirellulaceae</taxon>
        <taxon>Aureliella</taxon>
    </lineage>
</organism>
<keyword evidence="4 9" id="KW-0812">Transmembrane</keyword>
<dbReference type="AlphaFoldDB" id="A0A518G6P0"/>
<dbReference type="GO" id="GO:0005254">
    <property type="term" value="F:chloride channel activity"/>
    <property type="evidence" value="ECO:0007669"/>
    <property type="project" value="InterPro"/>
</dbReference>
<dbReference type="GO" id="GO:0005886">
    <property type="term" value="C:plasma membrane"/>
    <property type="evidence" value="ECO:0007669"/>
    <property type="project" value="UniProtKB-SubCell"/>
</dbReference>
<keyword evidence="11" id="KW-1185">Reference proteome</keyword>
<sequence length="282" mass="32002">MPLREFVLPLVSSRTLCHVLGMALLVGLYSCIPVAVEFSPYAFFDGPSEFHAVLSLILGWLLVFRTNTAYNRWWEARTLWGGLVNASRNLSLKFTKLGNFETRELRRVQQLLIAFPVALRCHLRSEKPAIGLRDLDYEELETIHLPQGIAQEIYSILGAAKRAGRIDGEEMRAIDVEALRLMDIAGGCERILKTRIVKSYRIFARQCVLIFLASLPWGIVQDFRFWTIPLTILTAYFMLGLEVVAEHVEEPFGYDEDDLDLDGLCQTIALSVNEAFLHLGQL</sequence>
<keyword evidence="3" id="KW-1003">Cell membrane</keyword>
<comment type="similarity">
    <text evidence="8">Belongs to the anion channel-forming bestrophin (TC 1.A.46) family.</text>
</comment>
<reference evidence="10 11" key="1">
    <citation type="submission" date="2019-02" db="EMBL/GenBank/DDBJ databases">
        <title>Deep-cultivation of Planctomycetes and their phenomic and genomic characterization uncovers novel biology.</title>
        <authorList>
            <person name="Wiegand S."/>
            <person name="Jogler M."/>
            <person name="Boedeker C."/>
            <person name="Pinto D."/>
            <person name="Vollmers J."/>
            <person name="Rivas-Marin E."/>
            <person name="Kohn T."/>
            <person name="Peeters S.H."/>
            <person name="Heuer A."/>
            <person name="Rast P."/>
            <person name="Oberbeckmann S."/>
            <person name="Bunk B."/>
            <person name="Jeske O."/>
            <person name="Meyerdierks A."/>
            <person name="Storesund J.E."/>
            <person name="Kallscheuer N."/>
            <person name="Luecker S."/>
            <person name="Lage O.M."/>
            <person name="Pohl T."/>
            <person name="Merkel B.J."/>
            <person name="Hornburger P."/>
            <person name="Mueller R.-W."/>
            <person name="Bruemmer F."/>
            <person name="Labrenz M."/>
            <person name="Spormann A.M."/>
            <person name="Op den Camp H."/>
            <person name="Overmann J."/>
            <person name="Amann R."/>
            <person name="Jetten M.S.M."/>
            <person name="Mascher T."/>
            <person name="Medema M.H."/>
            <person name="Devos D.P."/>
            <person name="Kaster A.-K."/>
            <person name="Ovreas L."/>
            <person name="Rohde M."/>
            <person name="Galperin M.Y."/>
            <person name="Jogler C."/>
        </authorList>
    </citation>
    <scope>NUCLEOTIDE SEQUENCE [LARGE SCALE GENOMIC DNA]</scope>
    <source>
        <strain evidence="10 11">Q31a</strain>
    </source>
</reference>
<evidence type="ECO:0000256" key="9">
    <source>
        <dbReference type="SAM" id="Phobius"/>
    </source>
</evidence>